<feature type="transmembrane region" description="Helical" evidence="7">
    <location>
        <begin position="383"/>
        <end position="403"/>
    </location>
</feature>
<dbReference type="OrthoDB" id="28755at2759"/>
<dbReference type="SUPFAM" id="SSF103473">
    <property type="entry name" value="MFS general substrate transporter"/>
    <property type="match status" value="1"/>
</dbReference>
<keyword evidence="3 7" id="KW-0812">Transmembrane</keyword>
<dbReference type="GeneID" id="94843626"/>
<dbReference type="Gene3D" id="1.20.1250.20">
    <property type="entry name" value="MFS general substrate transporter like domains"/>
    <property type="match status" value="1"/>
</dbReference>
<dbReference type="GO" id="GO:0016020">
    <property type="term" value="C:membrane"/>
    <property type="evidence" value="ECO:0007669"/>
    <property type="project" value="UniProtKB-SubCell"/>
</dbReference>
<feature type="transmembrane region" description="Helical" evidence="7">
    <location>
        <begin position="193"/>
        <end position="212"/>
    </location>
</feature>
<feature type="transmembrane region" description="Helical" evidence="7">
    <location>
        <begin position="415"/>
        <end position="435"/>
    </location>
</feature>
<name>A0A1J4JRR2_9EUKA</name>
<evidence type="ECO:0000256" key="4">
    <source>
        <dbReference type="ARBA" id="ARBA00022989"/>
    </source>
</evidence>
<dbReference type="AlphaFoldDB" id="A0A1J4JRR2"/>
<feature type="transmembrane region" description="Helical" evidence="7">
    <location>
        <begin position="347"/>
        <end position="371"/>
    </location>
</feature>
<keyword evidence="9" id="KW-1185">Reference proteome</keyword>
<evidence type="ECO:0000313" key="8">
    <source>
        <dbReference type="EMBL" id="OHT00212.1"/>
    </source>
</evidence>
<evidence type="ECO:0000256" key="1">
    <source>
        <dbReference type="ARBA" id="ARBA00004141"/>
    </source>
</evidence>
<sequence>MGIFKRGKNWVPLNQRERVNPLWIAAIAANQLTAFFVYTPINILTNPMCQKLELSTVATSWVLLIGSFVGILVPPFIANWSDTTTLKFGRRRPWILGGCAATVVGLMFIVFCENLSKDRNGKITVFIFGVILAFSGANIIECPGRTMCSDLVPASQQVLVSNICMTFNALAGVISNLIGALELYKYTSLGNENLVILVSCIIGFVALCVSVISAPEERLSEKPEVVNPFLLIARSFKFYDKYLYMLACAFACFQLAATQFVVQSANYIAVKVFHGSATDPIGGNYDKGISFAMTLSLIQTIIQFLYSFLNTWVIKVIGLKWTWVIGMSTCAIADILFFFVMPKWCYLIPYACIAITQVVSMSVPFAVIALVTPSDRLAGVISVLNFFLNIGGLLAHFGLTMGLGSVKKFQEDTGLLIGVTFVFALLGALLGWCGITIDANKIVKEEDSADEAKYSDSSDEKPDSL</sequence>
<feature type="transmembrane region" description="Helical" evidence="7">
    <location>
        <begin position="321"/>
        <end position="341"/>
    </location>
</feature>
<dbReference type="RefSeq" id="XP_068353348.1">
    <property type="nucleotide sequence ID" value="XM_068508922.1"/>
</dbReference>
<feature type="region of interest" description="Disordered" evidence="6">
    <location>
        <begin position="446"/>
        <end position="465"/>
    </location>
</feature>
<dbReference type="PANTHER" id="PTHR19432">
    <property type="entry name" value="SUGAR TRANSPORTER"/>
    <property type="match status" value="1"/>
</dbReference>
<accession>A0A1J4JRR2</accession>
<feature type="transmembrane region" description="Helical" evidence="7">
    <location>
        <begin position="21"/>
        <end position="41"/>
    </location>
</feature>
<dbReference type="VEuPathDB" id="TrichDB:TRFO_33162"/>
<proteinExistence type="predicted"/>
<protein>
    <submittedName>
        <fullName evidence="8">Major facilitator superfamily transporter</fullName>
    </submittedName>
</protein>
<comment type="subcellular location">
    <subcellularLocation>
        <location evidence="1">Membrane</location>
        <topology evidence="1">Multi-pass membrane protein</topology>
    </subcellularLocation>
</comment>
<feature type="transmembrane region" description="Helical" evidence="7">
    <location>
        <begin position="123"/>
        <end position="140"/>
    </location>
</feature>
<feature type="transmembrane region" description="Helical" evidence="7">
    <location>
        <begin position="289"/>
        <end position="309"/>
    </location>
</feature>
<dbReference type="PANTHER" id="PTHR19432:SF26">
    <property type="entry name" value="MAJOR FACILITATOR SUPERFAMILY (MFS) PROFILE DOMAIN-CONTAINING PROTEIN"/>
    <property type="match status" value="1"/>
</dbReference>
<evidence type="ECO:0000256" key="5">
    <source>
        <dbReference type="ARBA" id="ARBA00023136"/>
    </source>
</evidence>
<dbReference type="Proteomes" id="UP000179807">
    <property type="component" value="Unassembled WGS sequence"/>
</dbReference>
<feature type="transmembrane region" description="Helical" evidence="7">
    <location>
        <begin position="61"/>
        <end position="81"/>
    </location>
</feature>
<keyword evidence="2" id="KW-0813">Transport</keyword>
<evidence type="ECO:0000256" key="2">
    <source>
        <dbReference type="ARBA" id="ARBA00022448"/>
    </source>
</evidence>
<feature type="transmembrane region" description="Helical" evidence="7">
    <location>
        <begin position="160"/>
        <end position="181"/>
    </location>
</feature>
<dbReference type="GO" id="GO:0008506">
    <property type="term" value="F:sucrose:proton symporter activity"/>
    <property type="evidence" value="ECO:0007669"/>
    <property type="project" value="TreeGrafter"/>
</dbReference>
<gene>
    <name evidence="8" type="ORF">TRFO_33162</name>
</gene>
<evidence type="ECO:0000313" key="9">
    <source>
        <dbReference type="Proteomes" id="UP000179807"/>
    </source>
</evidence>
<reference evidence="8" key="1">
    <citation type="submission" date="2016-10" db="EMBL/GenBank/DDBJ databases">
        <authorList>
            <person name="Benchimol M."/>
            <person name="Almeida L.G."/>
            <person name="Vasconcelos A.T."/>
            <person name="Perreira-Neves A."/>
            <person name="Rosa I.A."/>
            <person name="Tasca T."/>
            <person name="Bogo M.R."/>
            <person name="de Souza W."/>
        </authorList>
    </citation>
    <scope>NUCLEOTIDE SEQUENCE [LARGE SCALE GENOMIC DNA]</scope>
    <source>
        <strain evidence="8">K</strain>
    </source>
</reference>
<feature type="transmembrane region" description="Helical" evidence="7">
    <location>
        <begin position="93"/>
        <end position="111"/>
    </location>
</feature>
<organism evidence="8 9">
    <name type="scientific">Tritrichomonas foetus</name>
    <dbReference type="NCBI Taxonomy" id="1144522"/>
    <lineage>
        <taxon>Eukaryota</taxon>
        <taxon>Metamonada</taxon>
        <taxon>Parabasalia</taxon>
        <taxon>Tritrichomonadida</taxon>
        <taxon>Tritrichomonadidae</taxon>
        <taxon>Tritrichomonas</taxon>
    </lineage>
</organism>
<dbReference type="EMBL" id="MLAK01000966">
    <property type="protein sequence ID" value="OHT00212.1"/>
    <property type="molecule type" value="Genomic_DNA"/>
</dbReference>
<keyword evidence="4 7" id="KW-1133">Transmembrane helix</keyword>
<keyword evidence="5 7" id="KW-0472">Membrane</keyword>
<evidence type="ECO:0000256" key="6">
    <source>
        <dbReference type="SAM" id="MobiDB-lite"/>
    </source>
</evidence>
<feature type="transmembrane region" description="Helical" evidence="7">
    <location>
        <begin position="242"/>
        <end position="269"/>
    </location>
</feature>
<dbReference type="InterPro" id="IPR036259">
    <property type="entry name" value="MFS_trans_sf"/>
</dbReference>
<evidence type="ECO:0000256" key="3">
    <source>
        <dbReference type="ARBA" id="ARBA00022692"/>
    </source>
</evidence>
<dbReference type="Pfam" id="PF07690">
    <property type="entry name" value="MFS_1"/>
    <property type="match status" value="1"/>
</dbReference>
<evidence type="ECO:0000256" key="7">
    <source>
        <dbReference type="SAM" id="Phobius"/>
    </source>
</evidence>
<dbReference type="InterPro" id="IPR011701">
    <property type="entry name" value="MFS"/>
</dbReference>
<comment type="caution">
    <text evidence="8">The sequence shown here is derived from an EMBL/GenBank/DDBJ whole genome shotgun (WGS) entry which is preliminary data.</text>
</comment>